<accession>A0A1C3P4C2</accession>
<evidence type="ECO:0000313" key="1">
    <source>
        <dbReference type="EMBL" id="SBW24687.1"/>
    </source>
</evidence>
<dbReference type="Proteomes" id="UP000199013">
    <property type="component" value="Unassembled WGS sequence"/>
</dbReference>
<sequence length="67" mass="7296">MSTENARAFPNGRCWCGCGERIDDPRVFFRAGHDKRAEVRVIRERYGDVASFLLAYGYGPAAGGGAA</sequence>
<name>A0A1C3P4C2_9ACTN</name>
<reference evidence="2" key="1">
    <citation type="submission" date="2016-02" db="EMBL/GenBank/DDBJ databases">
        <authorList>
            <person name="Wibberg D."/>
        </authorList>
    </citation>
    <scope>NUCLEOTIDE SEQUENCE [LARGE SCALE GENOMIC DNA]</scope>
</reference>
<proteinExistence type="predicted"/>
<organism evidence="1 2">
    <name type="scientific">Candidatus Protofrankia californiensis</name>
    <dbReference type="NCBI Taxonomy" id="1839754"/>
    <lineage>
        <taxon>Bacteria</taxon>
        <taxon>Bacillati</taxon>
        <taxon>Actinomycetota</taxon>
        <taxon>Actinomycetes</taxon>
        <taxon>Frankiales</taxon>
        <taxon>Frankiaceae</taxon>
        <taxon>Protofrankia</taxon>
    </lineage>
</organism>
<dbReference type="AlphaFoldDB" id="A0A1C3P4C2"/>
<protein>
    <submittedName>
        <fullName evidence="1">Uncharacterized protein</fullName>
    </submittedName>
</protein>
<gene>
    <name evidence="1" type="ORF">FDG2_4253</name>
</gene>
<keyword evidence="2" id="KW-1185">Reference proteome</keyword>
<evidence type="ECO:0000313" key="2">
    <source>
        <dbReference type="Proteomes" id="UP000199013"/>
    </source>
</evidence>
<dbReference type="EMBL" id="FLUV01001777">
    <property type="protein sequence ID" value="SBW24687.1"/>
    <property type="molecule type" value="Genomic_DNA"/>
</dbReference>